<proteinExistence type="predicted"/>
<feature type="region of interest" description="Disordered" evidence="1">
    <location>
        <begin position="1"/>
        <end position="48"/>
    </location>
</feature>
<dbReference type="VEuPathDB" id="TriTrypDB:BSAL_88275"/>
<feature type="compositionally biased region" description="Polar residues" evidence="1">
    <location>
        <begin position="29"/>
        <end position="41"/>
    </location>
</feature>
<dbReference type="EMBL" id="CYKH01001108">
    <property type="protein sequence ID" value="CUG84021.1"/>
    <property type="molecule type" value="Genomic_DNA"/>
</dbReference>
<sequence>MELASFPVEVDSEGDGPQPYPIDADELTHSFNNNDATTKSGAQFPIAPPANRASVLSRTSLDRTGTSTKGRSIDEAIDEYFDDFLDITAPLLPVQTLFISFHIVQKRARQFLDDARFFAMQQCIWM</sequence>
<reference evidence="3" key="1">
    <citation type="submission" date="2015-09" db="EMBL/GenBank/DDBJ databases">
        <authorList>
            <consortium name="Pathogen Informatics"/>
        </authorList>
    </citation>
    <scope>NUCLEOTIDE SEQUENCE [LARGE SCALE GENOMIC DNA]</scope>
    <source>
        <strain evidence="3">Lake Konstanz</strain>
    </source>
</reference>
<feature type="non-terminal residue" evidence="2">
    <location>
        <position position="126"/>
    </location>
</feature>
<protein>
    <submittedName>
        <fullName evidence="2">Uncharacterized protein</fullName>
    </submittedName>
</protein>
<evidence type="ECO:0000313" key="2">
    <source>
        <dbReference type="EMBL" id="CUG84021.1"/>
    </source>
</evidence>
<name>A0A0S4J711_BODSA</name>
<accession>A0A0S4J711</accession>
<gene>
    <name evidence="2" type="ORF">BSAL_88275</name>
</gene>
<keyword evidence="3" id="KW-1185">Reference proteome</keyword>
<dbReference type="Proteomes" id="UP000051952">
    <property type="component" value="Unassembled WGS sequence"/>
</dbReference>
<evidence type="ECO:0000313" key="3">
    <source>
        <dbReference type="Proteomes" id="UP000051952"/>
    </source>
</evidence>
<dbReference type="AlphaFoldDB" id="A0A0S4J711"/>
<organism evidence="2 3">
    <name type="scientific">Bodo saltans</name>
    <name type="common">Flagellated protozoan</name>
    <dbReference type="NCBI Taxonomy" id="75058"/>
    <lineage>
        <taxon>Eukaryota</taxon>
        <taxon>Discoba</taxon>
        <taxon>Euglenozoa</taxon>
        <taxon>Kinetoplastea</taxon>
        <taxon>Metakinetoplastina</taxon>
        <taxon>Eubodonida</taxon>
        <taxon>Bodonidae</taxon>
        <taxon>Bodo</taxon>
    </lineage>
</organism>
<evidence type="ECO:0000256" key="1">
    <source>
        <dbReference type="SAM" id="MobiDB-lite"/>
    </source>
</evidence>